<dbReference type="Gene3D" id="3.30.450.40">
    <property type="match status" value="1"/>
</dbReference>
<dbReference type="HOGENOM" id="CLU_074354_2_0_11"/>
<accession>D2SB99</accession>
<dbReference type="Gene3D" id="1.10.10.10">
    <property type="entry name" value="Winged helix-like DNA-binding domain superfamily/Winged helix DNA-binding domain"/>
    <property type="match status" value="1"/>
</dbReference>
<protein>
    <recommendedName>
        <fullName evidence="6">ANTAR domain-containing protein</fullName>
    </recommendedName>
</protein>
<gene>
    <name evidence="7" type="ordered locus">Gobs_1310</name>
</gene>
<dbReference type="InterPro" id="IPR036388">
    <property type="entry name" value="WH-like_DNA-bd_sf"/>
</dbReference>
<sequence length="254" mass="26636">MRSAARSFSPLPPRSPRLPGFPDAAPSPWLASAARAWHAEPDEDAVARSVARSVAVLLPAGAEVTVTRLGPGRRPLPAPDPTTLRAWLDTVQLTAGEGPLPEALAGRIAADDDLRTAPWPRFRDAALDRGVRSAMSLPLDAGTAVLGALSVYAPEPADWSGAGRRLIEPVAAHAALALAAVQRAVHLNRGLESRDVIGQAKGVLMERHRITADAAFGILARASQDTHRKLRDVAASVTETGETPQPRGGSGTAR</sequence>
<dbReference type="InterPro" id="IPR012074">
    <property type="entry name" value="GAF_ANTAR"/>
</dbReference>
<dbReference type="SMART" id="SM01012">
    <property type="entry name" value="ANTAR"/>
    <property type="match status" value="1"/>
</dbReference>
<dbReference type="KEGG" id="gob:Gobs_1310"/>
<evidence type="ECO:0000313" key="8">
    <source>
        <dbReference type="Proteomes" id="UP000001382"/>
    </source>
</evidence>
<feature type="domain" description="ANTAR" evidence="6">
    <location>
        <begin position="177"/>
        <end position="238"/>
    </location>
</feature>
<keyword evidence="1" id="KW-0808">Transferase</keyword>
<dbReference type="SUPFAM" id="SSF52172">
    <property type="entry name" value="CheY-like"/>
    <property type="match status" value="1"/>
</dbReference>
<dbReference type="PROSITE" id="PS50921">
    <property type="entry name" value="ANTAR"/>
    <property type="match status" value="1"/>
</dbReference>
<evidence type="ECO:0000313" key="7">
    <source>
        <dbReference type="EMBL" id="ADB74047.1"/>
    </source>
</evidence>
<evidence type="ECO:0000256" key="3">
    <source>
        <dbReference type="ARBA" id="ARBA00023015"/>
    </source>
</evidence>
<evidence type="ECO:0000256" key="4">
    <source>
        <dbReference type="ARBA" id="ARBA00023163"/>
    </source>
</evidence>
<dbReference type="GO" id="GO:0003723">
    <property type="term" value="F:RNA binding"/>
    <property type="evidence" value="ECO:0007669"/>
    <property type="project" value="InterPro"/>
</dbReference>
<dbReference type="Pfam" id="PF13185">
    <property type="entry name" value="GAF_2"/>
    <property type="match status" value="1"/>
</dbReference>
<feature type="region of interest" description="Disordered" evidence="5">
    <location>
        <begin position="1"/>
        <end position="23"/>
    </location>
</feature>
<name>D2SB99_GEOOG</name>
<organism evidence="7 8">
    <name type="scientific">Geodermatophilus obscurus (strain ATCC 25078 / DSM 43160 / JCM 3152 / CCUG 61914 / KCC A-0152 / KCTC 9177 / NBRC 13315 / NRRL B-3577 / G-20)</name>
    <dbReference type="NCBI Taxonomy" id="526225"/>
    <lineage>
        <taxon>Bacteria</taxon>
        <taxon>Bacillati</taxon>
        <taxon>Actinomycetota</taxon>
        <taxon>Actinomycetes</taxon>
        <taxon>Geodermatophilales</taxon>
        <taxon>Geodermatophilaceae</taxon>
        <taxon>Geodermatophilus</taxon>
    </lineage>
</organism>
<evidence type="ECO:0000256" key="2">
    <source>
        <dbReference type="ARBA" id="ARBA00022777"/>
    </source>
</evidence>
<dbReference type="EMBL" id="CP001867">
    <property type="protein sequence ID" value="ADB74047.1"/>
    <property type="molecule type" value="Genomic_DNA"/>
</dbReference>
<proteinExistence type="predicted"/>
<dbReference type="STRING" id="526225.Gobs_1310"/>
<keyword evidence="3" id="KW-0805">Transcription regulation</keyword>
<dbReference type="InterPro" id="IPR003018">
    <property type="entry name" value="GAF"/>
</dbReference>
<dbReference type="InterPro" id="IPR005561">
    <property type="entry name" value="ANTAR"/>
</dbReference>
<reference evidence="7 8" key="1">
    <citation type="journal article" date="2010" name="Stand. Genomic Sci.">
        <title>Complete genome sequence of Geodermatophilus obscurus type strain (G-20).</title>
        <authorList>
            <person name="Ivanova N."/>
            <person name="Sikorski J."/>
            <person name="Jando M."/>
            <person name="Munk C."/>
            <person name="Lapidus A."/>
            <person name="Glavina Del Rio T."/>
            <person name="Copeland A."/>
            <person name="Tice H."/>
            <person name="Cheng J.-F."/>
            <person name="Lucas S."/>
            <person name="Chen F."/>
            <person name="Nolan M."/>
            <person name="Bruce D."/>
            <person name="Goodwin L."/>
            <person name="Pitluck S."/>
            <person name="Mavromatis K."/>
            <person name="Mikhailova N."/>
            <person name="Pati A."/>
            <person name="Chen A."/>
            <person name="Palaniappan K."/>
            <person name="Land M."/>
            <person name="Hauser L."/>
            <person name="Chang Y.-J."/>
            <person name="Jeffries C.D."/>
            <person name="Meincke L."/>
            <person name="Brettin T."/>
            <person name="Detter J.C."/>
            <person name="Detter J.C."/>
            <person name="Rohde M."/>
            <person name="Goeker M."/>
            <person name="Bristow J."/>
            <person name="Eisen J.A."/>
            <person name="Markowitz V."/>
            <person name="Hugenholtz P."/>
            <person name="Kyrpides N.C."/>
            <person name="Klenk H.-P."/>
        </authorList>
    </citation>
    <scope>NUCLEOTIDE SEQUENCE [LARGE SCALE GENOMIC DNA]</scope>
    <source>
        <strain evidence="8">ATCC 25078 / DSM 43160 / JCM 3152 / KCC A-0152 / KCTC 9177 / NBRC 13315 / NRRL B-3577 / G-20</strain>
    </source>
</reference>
<dbReference type="Proteomes" id="UP000001382">
    <property type="component" value="Chromosome"/>
</dbReference>
<dbReference type="InterPro" id="IPR011006">
    <property type="entry name" value="CheY-like_superfamily"/>
</dbReference>
<evidence type="ECO:0000259" key="6">
    <source>
        <dbReference type="PROSITE" id="PS50921"/>
    </source>
</evidence>
<dbReference type="eggNOG" id="COG2203">
    <property type="taxonomic scope" value="Bacteria"/>
</dbReference>
<dbReference type="eggNOG" id="COG3707">
    <property type="taxonomic scope" value="Bacteria"/>
</dbReference>
<reference evidence="8" key="2">
    <citation type="submission" date="2010-01" db="EMBL/GenBank/DDBJ databases">
        <title>The complete genome of Geodermatophilus obscurus DSM 43160.</title>
        <authorList>
            <consortium name="US DOE Joint Genome Institute (JGI-PGF)"/>
            <person name="Lucas S."/>
            <person name="Copeland A."/>
            <person name="Lapidus A."/>
            <person name="Glavina del Rio T."/>
            <person name="Dalin E."/>
            <person name="Tice H."/>
            <person name="Bruce D."/>
            <person name="Goodwin L."/>
            <person name="Pitluck S."/>
            <person name="Kyrpides N."/>
            <person name="Mavromatis K."/>
            <person name="Ivanova N."/>
            <person name="Munk A.C."/>
            <person name="Brettin T."/>
            <person name="Detter J.C."/>
            <person name="Han C."/>
            <person name="Larimer F."/>
            <person name="Land M."/>
            <person name="Hauser L."/>
            <person name="Markowitz V."/>
            <person name="Cheng J.-F."/>
            <person name="Hugenholtz P."/>
            <person name="Woyke T."/>
            <person name="Wu D."/>
            <person name="Jando M."/>
            <person name="Schneider S."/>
            <person name="Klenk H.-P."/>
            <person name="Eisen J.A."/>
        </authorList>
    </citation>
    <scope>NUCLEOTIDE SEQUENCE [LARGE SCALE GENOMIC DNA]</scope>
    <source>
        <strain evidence="8">ATCC 25078 / DSM 43160 / JCM 3152 / KCC A-0152 / KCTC 9177 / NBRC 13315 / NRRL B-3577 / G-20</strain>
    </source>
</reference>
<evidence type="ECO:0000256" key="5">
    <source>
        <dbReference type="SAM" id="MobiDB-lite"/>
    </source>
</evidence>
<dbReference type="Pfam" id="PF03861">
    <property type="entry name" value="ANTAR"/>
    <property type="match status" value="1"/>
</dbReference>
<keyword evidence="2" id="KW-0418">Kinase</keyword>
<dbReference type="InterPro" id="IPR029016">
    <property type="entry name" value="GAF-like_dom_sf"/>
</dbReference>
<feature type="region of interest" description="Disordered" evidence="5">
    <location>
        <begin position="230"/>
        <end position="254"/>
    </location>
</feature>
<dbReference type="AlphaFoldDB" id="D2SB99"/>
<dbReference type="SUPFAM" id="SSF55781">
    <property type="entry name" value="GAF domain-like"/>
    <property type="match status" value="1"/>
</dbReference>
<dbReference type="GO" id="GO:0016301">
    <property type="term" value="F:kinase activity"/>
    <property type="evidence" value="ECO:0007669"/>
    <property type="project" value="UniProtKB-KW"/>
</dbReference>
<evidence type="ECO:0000256" key="1">
    <source>
        <dbReference type="ARBA" id="ARBA00022679"/>
    </source>
</evidence>
<dbReference type="RefSeq" id="WP_012947488.1">
    <property type="nucleotide sequence ID" value="NC_013757.1"/>
</dbReference>
<dbReference type="PIRSF" id="PIRSF036625">
    <property type="entry name" value="GAF_ANTAR"/>
    <property type="match status" value="1"/>
</dbReference>
<keyword evidence="8" id="KW-1185">Reference proteome</keyword>
<keyword evidence="4" id="KW-0804">Transcription</keyword>